<name>A0A2T2Y855_9ENTR</name>
<dbReference type="GO" id="GO:0000155">
    <property type="term" value="F:phosphorelay sensor kinase activity"/>
    <property type="evidence" value="ECO:0007669"/>
    <property type="project" value="InterPro"/>
</dbReference>
<evidence type="ECO:0000256" key="8">
    <source>
        <dbReference type="ARBA" id="ARBA00022840"/>
    </source>
</evidence>
<dbReference type="Gene3D" id="6.10.340.10">
    <property type="match status" value="1"/>
</dbReference>
<dbReference type="Pfam" id="PF00672">
    <property type="entry name" value="HAMP"/>
    <property type="match status" value="1"/>
</dbReference>
<comment type="caution">
    <text evidence="13">The sequence shown here is derived from an EMBL/GenBank/DDBJ whole genome shotgun (WGS) entry which is preliminary data.</text>
</comment>
<evidence type="ECO:0000313" key="14">
    <source>
        <dbReference type="Proteomes" id="UP000240892"/>
    </source>
</evidence>
<evidence type="ECO:0000256" key="5">
    <source>
        <dbReference type="ARBA" id="ARBA00022679"/>
    </source>
</evidence>
<dbReference type="SMART" id="SM00387">
    <property type="entry name" value="HATPase_c"/>
    <property type="match status" value="1"/>
</dbReference>
<evidence type="ECO:0000256" key="4">
    <source>
        <dbReference type="ARBA" id="ARBA00022553"/>
    </source>
</evidence>
<dbReference type="InterPro" id="IPR005467">
    <property type="entry name" value="His_kinase_dom"/>
</dbReference>
<dbReference type="InterPro" id="IPR004358">
    <property type="entry name" value="Sig_transdc_His_kin-like_C"/>
</dbReference>
<feature type="domain" description="HAMP" evidence="12">
    <location>
        <begin position="81"/>
        <end position="135"/>
    </location>
</feature>
<dbReference type="CDD" id="cd06225">
    <property type="entry name" value="HAMP"/>
    <property type="match status" value="1"/>
</dbReference>
<dbReference type="EC" id="2.7.13.3" evidence="3"/>
<dbReference type="Proteomes" id="UP000240892">
    <property type="component" value="Unassembled WGS sequence"/>
</dbReference>
<keyword evidence="7 13" id="KW-0418">Kinase</keyword>
<gene>
    <name evidence="13" type="ORF">C8256_01625</name>
</gene>
<dbReference type="InterPro" id="IPR003660">
    <property type="entry name" value="HAMP_dom"/>
</dbReference>
<evidence type="ECO:0000313" key="13">
    <source>
        <dbReference type="EMBL" id="PSR48715.1"/>
    </source>
</evidence>
<evidence type="ECO:0000256" key="6">
    <source>
        <dbReference type="ARBA" id="ARBA00022741"/>
    </source>
</evidence>
<keyword evidence="5" id="KW-0808">Transferase</keyword>
<dbReference type="CDD" id="cd00082">
    <property type="entry name" value="HisKA"/>
    <property type="match status" value="1"/>
</dbReference>
<dbReference type="InterPro" id="IPR050351">
    <property type="entry name" value="BphY/WalK/GraS-like"/>
</dbReference>
<dbReference type="PANTHER" id="PTHR42878">
    <property type="entry name" value="TWO-COMPONENT HISTIDINE KINASE"/>
    <property type="match status" value="1"/>
</dbReference>
<keyword evidence="10" id="KW-0472">Membrane</keyword>
<dbReference type="InterPro" id="IPR003594">
    <property type="entry name" value="HATPase_dom"/>
</dbReference>
<dbReference type="PROSITE" id="PS50885">
    <property type="entry name" value="HAMP"/>
    <property type="match status" value="1"/>
</dbReference>
<evidence type="ECO:0000256" key="10">
    <source>
        <dbReference type="SAM" id="Phobius"/>
    </source>
</evidence>
<dbReference type="AlphaFoldDB" id="A0A2T2Y855"/>
<evidence type="ECO:0000256" key="7">
    <source>
        <dbReference type="ARBA" id="ARBA00022777"/>
    </source>
</evidence>
<keyword evidence="4" id="KW-0597">Phosphoprotein</keyword>
<keyword evidence="10" id="KW-0812">Transmembrane</keyword>
<dbReference type="SMART" id="SM00388">
    <property type="entry name" value="HisKA"/>
    <property type="match status" value="1"/>
</dbReference>
<dbReference type="CDD" id="cd00075">
    <property type="entry name" value="HATPase"/>
    <property type="match status" value="1"/>
</dbReference>
<dbReference type="PROSITE" id="PS50109">
    <property type="entry name" value="HIS_KIN"/>
    <property type="match status" value="1"/>
</dbReference>
<comment type="catalytic activity">
    <reaction evidence="1">
        <text>ATP + protein L-histidine = ADP + protein N-phospho-L-histidine.</text>
        <dbReference type="EC" id="2.7.13.3"/>
    </reaction>
</comment>
<dbReference type="PRINTS" id="PR00344">
    <property type="entry name" value="BCTRLSENSOR"/>
</dbReference>
<dbReference type="InterPro" id="IPR036097">
    <property type="entry name" value="HisK_dim/P_sf"/>
</dbReference>
<comment type="subcellular location">
    <subcellularLocation>
        <location evidence="2">Cell inner membrane</location>
        <topology evidence="2">Multi-pass membrane protein</topology>
    </subcellularLocation>
</comment>
<dbReference type="Pfam" id="PF02518">
    <property type="entry name" value="HATPase_c"/>
    <property type="match status" value="1"/>
</dbReference>
<dbReference type="InterPro" id="IPR036890">
    <property type="entry name" value="HATPase_C_sf"/>
</dbReference>
<dbReference type="RefSeq" id="WP_106924303.1">
    <property type="nucleotide sequence ID" value="NZ_CABMMU010000001.1"/>
</dbReference>
<dbReference type="SMART" id="SM00304">
    <property type="entry name" value="HAMP"/>
    <property type="match status" value="1"/>
</dbReference>
<evidence type="ECO:0000256" key="9">
    <source>
        <dbReference type="ARBA" id="ARBA00023012"/>
    </source>
</evidence>
<dbReference type="InterPro" id="IPR003661">
    <property type="entry name" value="HisK_dim/P_dom"/>
</dbReference>
<dbReference type="EMBL" id="PYHO01000001">
    <property type="protein sequence ID" value="PSR48715.1"/>
    <property type="molecule type" value="Genomic_DNA"/>
</dbReference>
<keyword evidence="10" id="KW-1133">Transmembrane helix</keyword>
<keyword evidence="8" id="KW-0067">ATP-binding</keyword>
<dbReference type="SUPFAM" id="SSF158472">
    <property type="entry name" value="HAMP domain-like"/>
    <property type="match status" value="1"/>
</dbReference>
<protein>
    <recommendedName>
        <fullName evidence="3">histidine kinase</fullName>
        <ecNumber evidence="3">2.7.13.3</ecNumber>
    </recommendedName>
</protein>
<sequence length="360" mass="39814">MKKESILSRQILTHMLLLTFIIIAIVILGTSLFYSFLIDYLPGGTSAANDDNMTLLDWMWILIASIISLAVSLFFTVKLSARILKPLNAVAYSLKQISQGNLSARAASSHSQLGEMNQLVNDFNEMAEKLQTLDTQRNLWNAAIAHELRTPVTILRGRLQGLVEGVFEPEPALFKNLLKQTEGLTNLIEDLRVVSSSGGAKYTLILSDVDLEATISNALDTFLPDFAAKKFKIITELQSQHSLCDPLRIIQCLTVLFDNALKYSVPQTLLIKNGIIGNDHFIIVQDEGPGIPEAFQRSLFQPFQRGEYAKSSHPEGWGLGLSVVQAIMRAHGGNVTYSLTPENGSTFKLSWPVQGVNRLN</sequence>
<keyword evidence="9" id="KW-0902">Two-component regulatory system</keyword>
<organism evidence="13 14">
    <name type="scientific">Kluyvera genomosp. 2</name>
    <dbReference type="NCBI Taxonomy" id="2774054"/>
    <lineage>
        <taxon>Bacteria</taxon>
        <taxon>Pseudomonadati</taxon>
        <taxon>Pseudomonadota</taxon>
        <taxon>Gammaproteobacteria</taxon>
        <taxon>Enterobacterales</taxon>
        <taxon>Enterobacteriaceae</taxon>
        <taxon>Kluyvera</taxon>
    </lineage>
</organism>
<dbReference type="SUPFAM" id="SSF55874">
    <property type="entry name" value="ATPase domain of HSP90 chaperone/DNA topoisomerase II/histidine kinase"/>
    <property type="match status" value="1"/>
</dbReference>
<dbReference type="GO" id="GO:0000156">
    <property type="term" value="F:phosphorelay response regulator activity"/>
    <property type="evidence" value="ECO:0007669"/>
    <property type="project" value="TreeGrafter"/>
</dbReference>
<evidence type="ECO:0000256" key="1">
    <source>
        <dbReference type="ARBA" id="ARBA00000085"/>
    </source>
</evidence>
<dbReference type="GO" id="GO:0005886">
    <property type="term" value="C:plasma membrane"/>
    <property type="evidence" value="ECO:0007669"/>
    <property type="project" value="UniProtKB-SubCell"/>
</dbReference>
<dbReference type="Gene3D" id="1.10.287.130">
    <property type="match status" value="1"/>
</dbReference>
<proteinExistence type="predicted"/>
<feature type="transmembrane region" description="Helical" evidence="10">
    <location>
        <begin position="58"/>
        <end position="77"/>
    </location>
</feature>
<dbReference type="Pfam" id="PF00512">
    <property type="entry name" value="HisKA"/>
    <property type="match status" value="1"/>
</dbReference>
<dbReference type="GO" id="GO:0007234">
    <property type="term" value="P:osmosensory signaling via phosphorelay pathway"/>
    <property type="evidence" value="ECO:0007669"/>
    <property type="project" value="TreeGrafter"/>
</dbReference>
<evidence type="ECO:0000256" key="2">
    <source>
        <dbReference type="ARBA" id="ARBA00004429"/>
    </source>
</evidence>
<dbReference type="SUPFAM" id="SSF47384">
    <property type="entry name" value="Homodimeric domain of signal transducing histidine kinase"/>
    <property type="match status" value="1"/>
</dbReference>
<evidence type="ECO:0000256" key="3">
    <source>
        <dbReference type="ARBA" id="ARBA00012438"/>
    </source>
</evidence>
<evidence type="ECO:0000259" key="12">
    <source>
        <dbReference type="PROSITE" id="PS50885"/>
    </source>
</evidence>
<dbReference type="Gene3D" id="3.30.565.10">
    <property type="entry name" value="Histidine kinase-like ATPase, C-terminal domain"/>
    <property type="match status" value="1"/>
</dbReference>
<feature type="domain" description="Histidine kinase" evidence="11">
    <location>
        <begin position="143"/>
        <end position="355"/>
    </location>
</feature>
<dbReference type="GO" id="GO:0030295">
    <property type="term" value="F:protein kinase activator activity"/>
    <property type="evidence" value="ECO:0007669"/>
    <property type="project" value="TreeGrafter"/>
</dbReference>
<evidence type="ECO:0000259" key="11">
    <source>
        <dbReference type="PROSITE" id="PS50109"/>
    </source>
</evidence>
<reference evidence="13 14" key="1">
    <citation type="submission" date="2018-03" db="EMBL/GenBank/DDBJ databases">
        <title>First report of an OXA-48+CTX-M-M-producing Kluyvera ascorbata clone recovered from patients admitted in a University Hospital in Madrid, Spain.</title>
        <authorList>
            <person name="Hernandez-Garcia M."/>
            <person name="Leon-Sampedro R."/>
            <person name="Perez-Viso B."/>
            <person name="Morosini M.I."/>
            <person name="Lopez-Fresnena N."/>
            <person name="Coque T.M."/>
            <person name="Bonten M."/>
            <person name="Malhotra-Kumar S."/>
            <person name="Ruiz-Garbajosa P."/>
            <person name="Canton R."/>
        </authorList>
    </citation>
    <scope>NUCLEOTIDE SEQUENCE [LARGE SCALE GENOMIC DNA]</scope>
    <source>
        <strain evidence="13 14">KA2</strain>
    </source>
</reference>
<accession>A0A2T2Y855</accession>
<dbReference type="GO" id="GO:0005524">
    <property type="term" value="F:ATP binding"/>
    <property type="evidence" value="ECO:0007669"/>
    <property type="project" value="UniProtKB-KW"/>
</dbReference>
<feature type="transmembrane region" description="Helical" evidence="10">
    <location>
        <begin position="12"/>
        <end position="38"/>
    </location>
</feature>
<keyword evidence="6" id="KW-0547">Nucleotide-binding</keyword>
<dbReference type="PANTHER" id="PTHR42878:SF7">
    <property type="entry name" value="SENSOR HISTIDINE KINASE GLRK"/>
    <property type="match status" value="1"/>
</dbReference>
<keyword evidence="14" id="KW-1185">Reference proteome</keyword>